<protein>
    <submittedName>
        <fullName evidence="1">Uncharacterized protein</fullName>
    </submittedName>
</protein>
<dbReference type="Proteomes" id="UP000807469">
    <property type="component" value="Unassembled WGS sequence"/>
</dbReference>
<comment type="caution">
    <text evidence="1">The sequence shown here is derived from an EMBL/GenBank/DDBJ whole genome shotgun (WGS) entry which is preliminary data.</text>
</comment>
<name>A0A9P6CRY6_9AGAR</name>
<dbReference type="EMBL" id="MU156347">
    <property type="protein sequence ID" value="KAF9470063.1"/>
    <property type="molecule type" value="Genomic_DNA"/>
</dbReference>
<organism evidence="1 2">
    <name type="scientific">Pholiota conissans</name>
    <dbReference type="NCBI Taxonomy" id="109636"/>
    <lineage>
        <taxon>Eukaryota</taxon>
        <taxon>Fungi</taxon>
        <taxon>Dikarya</taxon>
        <taxon>Basidiomycota</taxon>
        <taxon>Agaricomycotina</taxon>
        <taxon>Agaricomycetes</taxon>
        <taxon>Agaricomycetidae</taxon>
        <taxon>Agaricales</taxon>
        <taxon>Agaricineae</taxon>
        <taxon>Strophariaceae</taxon>
        <taxon>Pholiota</taxon>
    </lineage>
</organism>
<accession>A0A9P6CRY6</accession>
<feature type="non-terminal residue" evidence="1">
    <location>
        <position position="210"/>
    </location>
</feature>
<gene>
    <name evidence="1" type="ORF">BDN70DRAFT_902415</name>
</gene>
<proteinExistence type="predicted"/>
<reference evidence="1" key="1">
    <citation type="submission" date="2020-11" db="EMBL/GenBank/DDBJ databases">
        <authorList>
            <consortium name="DOE Joint Genome Institute"/>
            <person name="Ahrendt S."/>
            <person name="Riley R."/>
            <person name="Andreopoulos W."/>
            <person name="Labutti K."/>
            <person name="Pangilinan J."/>
            <person name="Ruiz-Duenas F.J."/>
            <person name="Barrasa J.M."/>
            <person name="Sanchez-Garcia M."/>
            <person name="Camarero S."/>
            <person name="Miyauchi S."/>
            <person name="Serrano A."/>
            <person name="Linde D."/>
            <person name="Babiker R."/>
            <person name="Drula E."/>
            <person name="Ayuso-Fernandez I."/>
            <person name="Pacheco R."/>
            <person name="Padilla G."/>
            <person name="Ferreira P."/>
            <person name="Barriuso J."/>
            <person name="Kellner H."/>
            <person name="Castanera R."/>
            <person name="Alfaro M."/>
            <person name="Ramirez L."/>
            <person name="Pisabarro A.G."/>
            <person name="Kuo A."/>
            <person name="Tritt A."/>
            <person name="Lipzen A."/>
            <person name="He G."/>
            <person name="Yan M."/>
            <person name="Ng V."/>
            <person name="Cullen D."/>
            <person name="Martin F."/>
            <person name="Rosso M.-N."/>
            <person name="Henrissat B."/>
            <person name="Hibbett D."/>
            <person name="Martinez A.T."/>
            <person name="Grigoriev I.V."/>
        </authorList>
    </citation>
    <scope>NUCLEOTIDE SEQUENCE</scope>
    <source>
        <strain evidence="1">CIRM-BRFM 674</strain>
    </source>
</reference>
<keyword evidence="2" id="KW-1185">Reference proteome</keyword>
<evidence type="ECO:0000313" key="2">
    <source>
        <dbReference type="Proteomes" id="UP000807469"/>
    </source>
</evidence>
<sequence>MTIPNMITVDTKFNPSLKANMETNYRNKTKIERHTMTEKLRRQAQEAYVATDLANFEKKFQAQLSSGKKKKKSEYIRLSHDILKQQPIRINNANGDLISLILPHMDEDIRSTAIAKLRCIFPDLQSMDSAAQGANSSFNALHFSYYNRYSNRGDGTPSDADPTTLMKDGRRKINTCQNTPRRSKELEENVEIYMQLLDAFQPIFDWLRNQ</sequence>
<dbReference type="AlphaFoldDB" id="A0A9P6CRY6"/>
<evidence type="ECO:0000313" key="1">
    <source>
        <dbReference type="EMBL" id="KAF9470063.1"/>
    </source>
</evidence>
<dbReference type="OrthoDB" id="3031173at2759"/>